<keyword evidence="10" id="KW-1185">Reference proteome</keyword>
<dbReference type="SUPFAM" id="SSF50978">
    <property type="entry name" value="WD40 repeat-like"/>
    <property type="match status" value="1"/>
</dbReference>
<evidence type="ECO:0000256" key="6">
    <source>
        <dbReference type="PROSITE-ProRule" id="PRU00221"/>
    </source>
</evidence>
<dbReference type="InterPro" id="IPR001680">
    <property type="entry name" value="WD40_rpt"/>
</dbReference>
<keyword evidence="5" id="KW-0539">Nucleus</keyword>
<evidence type="ECO:0000256" key="4">
    <source>
        <dbReference type="ARBA" id="ARBA00022737"/>
    </source>
</evidence>
<dbReference type="PROSITE" id="PS50082">
    <property type="entry name" value="WD_REPEATS_2"/>
    <property type="match status" value="1"/>
</dbReference>
<dbReference type="Pfam" id="PF00400">
    <property type="entry name" value="WD40"/>
    <property type="match status" value="1"/>
</dbReference>
<dbReference type="GO" id="GO:0000462">
    <property type="term" value="P:maturation of SSU-rRNA from tricistronic rRNA transcript (SSU-rRNA, 5.8S rRNA, LSU-rRNA)"/>
    <property type="evidence" value="ECO:0007669"/>
    <property type="project" value="TreeGrafter"/>
</dbReference>
<dbReference type="Gene3D" id="2.130.10.10">
    <property type="entry name" value="YVTN repeat-like/Quinoprotein amine dehydrogenase"/>
    <property type="match status" value="1"/>
</dbReference>
<dbReference type="GO" id="GO:0030686">
    <property type="term" value="C:90S preribosome"/>
    <property type="evidence" value="ECO:0007669"/>
    <property type="project" value="TreeGrafter"/>
</dbReference>
<dbReference type="SMART" id="SM00320">
    <property type="entry name" value="WD40"/>
    <property type="match status" value="5"/>
</dbReference>
<dbReference type="InterPro" id="IPR015943">
    <property type="entry name" value="WD40/YVTN_repeat-like_dom_sf"/>
</dbReference>
<dbReference type="Proteomes" id="UP000324585">
    <property type="component" value="Unassembled WGS sequence"/>
</dbReference>
<protein>
    <submittedName>
        <fullName evidence="9">U3 small nucleolar RNA-associated protein 7</fullName>
    </submittedName>
</protein>
<dbReference type="SMART" id="SM01033">
    <property type="entry name" value="BING4CT"/>
    <property type="match status" value="1"/>
</dbReference>
<evidence type="ECO:0000256" key="1">
    <source>
        <dbReference type="ARBA" id="ARBA00004604"/>
    </source>
</evidence>
<dbReference type="OMA" id="EFLPYHW"/>
<sequence>MEGRVGDTAADRLAGEAFTRKKLKGVADLRLKRRLDAATRSARAAREWNAQVSSALLEDTEHAQGFIEAETPLERTVQVSQQQLRQVADVQTARRAKFALQLADTKLGPYGAAYSRNSNHLLVYGQLGHVATIKWKDATMECERFLNETVRHGIFLHSHNYFALAQRKYVYIYDSNGVELHCMKQHLHPSRLAFLPNHFLLASVNDSGKLTYSDTSSGEIVAELRTKSGRPRDMSHNSYNGCIHVAQQNGVVSIWAPTAGQALAKVLCHKGPVSAVSVFPEGHCMATAGDDGSVKVWDLRMWKALHEFSSFRPASMLATSHSGLLAAGMGSYVTIWNLLGSKKRQHQAHNIQLGEKGAGGTAPPYLKHLFEASPVESLAFCPYEDFLGVGHASGFASLIVPGAGEVNWDSRLPNQFETKRQRREREVTSLLDKLGPETIALNPGFVGEVDKNPKARLMEVRQAAADANAAKLAKKTEKSRARGRNKIAKKIRRKQKNVIDERSVALREKLERQKHERERKRHGQDMDASKQELGALARFAR</sequence>
<feature type="domain" description="BING4 C-terminal" evidence="8">
    <location>
        <begin position="364"/>
        <end position="443"/>
    </location>
</feature>
<feature type="compositionally biased region" description="Basic and acidic residues" evidence="7">
    <location>
        <begin position="497"/>
        <end position="516"/>
    </location>
</feature>
<feature type="repeat" description="WD" evidence="6">
    <location>
        <begin position="266"/>
        <end position="307"/>
    </location>
</feature>
<evidence type="ECO:0000313" key="10">
    <source>
        <dbReference type="Proteomes" id="UP000324585"/>
    </source>
</evidence>
<organism evidence="9 10">
    <name type="scientific">Porphyridium purpureum</name>
    <name type="common">Red alga</name>
    <name type="synonym">Porphyridium cruentum</name>
    <dbReference type="NCBI Taxonomy" id="35688"/>
    <lineage>
        <taxon>Eukaryota</taxon>
        <taxon>Rhodophyta</taxon>
        <taxon>Bangiophyceae</taxon>
        <taxon>Porphyridiales</taxon>
        <taxon>Porphyridiaceae</taxon>
        <taxon>Porphyridium</taxon>
    </lineage>
</organism>
<dbReference type="Pfam" id="PF08149">
    <property type="entry name" value="BING4CT"/>
    <property type="match status" value="1"/>
</dbReference>
<evidence type="ECO:0000313" key="9">
    <source>
        <dbReference type="EMBL" id="KAA8492845.1"/>
    </source>
</evidence>
<reference evidence="10" key="1">
    <citation type="journal article" date="2019" name="Nat. Commun.">
        <title>Expansion of phycobilisome linker gene families in mesophilic red algae.</title>
        <authorList>
            <person name="Lee J."/>
            <person name="Kim D."/>
            <person name="Bhattacharya D."/>
            <person name="Yoon H.S."/>
        </authorList>
    </citation>
    <scope>NUCLEOTIDE SEQUENCE [LARGE SCALE GENOMIC DNA]</scope>
    <source>
        <strain evidence="10">CCMP 1328</strain>
    </source>
</reference>
<dbReference type="OrthoDB" id="10251154at2759"/>
<dbReference type="PANTHER" id="PTHR14085">
    <property type="entry name" value="WD-REPEAT PROTEIN BING4"/>
    <property type="match status" value="1"/>
</dbReference>
<dbReference type="PROSITE" id="PS50294">
    <property type="entry name" value="WD_REPEATS_REGION"/>
    <property type="match status" value="1"/>
</dbReference>
<evidence type="ECO:0000259" key="8">
    <source>
        <dbReference type="SMART" id="SM01033"/>
    </source>
</evidence>
<dbReference type="InterPro" id="IPR019775">
    <property type="entry name" value="WD40_repeat_CS"/>
</dbReference>
<proteinExistence type="predicted"/>
<evidence type="ECO:0000256" key="3">
    <source>
        <dbReference type="ARBA" id="ARBA00022574"/>
    </source>
</evidence>
<dbReference type="AlphaFoldDB" id="A0A5J4YNS4"/>
<evidence type="ECO:0000256" key="2">
    <source>
        <dbReference type="ARBA" id="ARBA00022552"/>
    </source>
</evidence>
<comment type="subcellular location">
    <subcellularLocation>
        <location evidence="1">Nucleus</location>
        <location evidence="1">Nucleolus</location>
    </subcellularLocation>
</comment>
<dbReference type="InterPro" id="IPR036322">
    <property type="entry name" value="WD40_repeat_dom_sf"/>
</dbReference>
<dbReference type="InterPro" id="IPR040315">
    <property type="entry name" value="WDR46/Utp7"/>
</dbReference>
<gene>
    <name evidence="9" type="ORF">FVE85_9117</name>
</gene>
<dbReference type="EMBL" id="VRMN01000008">
    <property type="protein sequence ID" value="KAA8492845.1"/>
    <property type="molecule type" value="Genomic_DNA"/>
</dbReference>
<dbReference type="GO" id="GO:0032040">
    <property type="term" value="C:small-subunit processome"/>
    <property type="evidence" value="ECO:0007669"/>
    <property type="project" value="TreeGrafter"/>
</dbReference>
<keyword evidence="2" id="KW-0698">rRNA processing</keyword>
<feature type="compositionally biased region" description="Basic residues" evidence="7">
    <location>
        <begin position="481"/>
        <end position="496"/>
    </location>
</feature>
<feature type="region of interest" description="Disordered" evidence="7">
    <location>
        <begin position="473"/>
        <end position="541"/>
    </location>
</feature>
<dbReference type="PANTHER" id="PTHR14085:SF3">
    <property type="entry name" value="WD REPEAT-CONTAINING PROTEIN 46"/>
    <property type="match status" value="1"/>
</dbReference>
<evidence type="ECO:0000256" key="5">
    <source>
        <dbReference type="ARBA" id="ARBA00023242"/>
    </source>
</evidence>
<keyword evidence="3 6" id="KW-0853">WD repeat</keyword>
<evidence type="ECO:0000256" key="7">
    <source>
        <dbReference type="SAM" id="MobiDB-lite"/>
    </source>
</evidence>
<accession>A0A5J4YNS4</accession>
<dbReference type="InterPro" id="IPR012952">
    <property type="entry name" value="BING4_C_dom"/>
</dbReference>
<comment type="caution">
    <text evidence="9">The sequence shown here is derived from an EMBL/GenBank/DDBJ whole genome shotgun (WGS) entry which is preliminary data.</text>
</comment>
<keyword evidence="4" id="KW-0677">Repeat</keyword>
<name>A0A5J4YNS4_PORPP</name>
<dbReference type="FunFam" id="2.130.10.10:FF:000378">
    <property type="entry name" value="U3 small nucleolar RNA-associated protein 7"/>
    <property type="match status" value="1"/>
</dbReference>
<dbReference type="PROSITE" id="PS00678">
    <property type="entry name" value="WD_REPEATS_1"/>
    <property type="match status" value="1"/>
</dbReference>